<evidence type="ECO:0000256" key="1">
    <source>
        <dbReference type="ARBA" id="ARBA00004245"/>
    </source>
</evidence>
<feature type="region of interest" description="Disordered" evidence="4">
    <location>
        <begin position="1428"/>
        <end position="1475"/>
    </location>
</feature>
<reference evidence="6 7" key="1">
    <citation type="submission" date="2024-07" db="EMBL/GenBank/DDBJ databases">
        <title>Section-level genome sequencing and comparative genomics of Aspergillus sections Usti and Cavernicolus.</title>
        <authorList>
            <consortium name="Lawrence Berkeley National Laboratory"/>
            <person name="Nybo J.L."/>
            <person name="Vesth T.C."/>
            <person name="Theobald S."/>
            <person name="Frisvad J.C."/>
            <person name="Larsen T.O."/>
            <person name="Kjaerboelling I."/>
            <person name="Rothschild-Mancinelli K."/>
            <person name="Lyhne E.K."/>
            <person name="Kogle M.E."/>
            <person name="Barry K."/>
            <person name="Clum A."/>
            <person name="Na H."/>
            <person name="Ledsgaard L."/>
            <person name="Lin J."/>
            <person name="Lipzen A."/>
            <person name="Kuo A."/>
            <person name="Riley R."/>
            <person name="Mondo S."/>
            <person name="Labutti K."/>
            <person name="Haridas S."/>
            <person name="Pangalinan J."/>
            <person name="Salamov A.A."/>
            <person name="Simmons B.A."/>
            <person name="Magnuson J.K."/>
            <person name="Chen J."/>
            <person name="Drula E."/>
            <person name="Henrissat B."/>
            <person name="Wiebenga A."/>
            <person name="Lubbers R.J."/>
            <person name="Gomes A.C."/>
            <person name="Makela M.R."/>
            <person name="Stajich J."/>
            <person name="Grigoriev I.V."/>
            <person name="Mortensen U.H."/>
            <person name="De Vries R.P."/>
            <person name="Baker S.E."/>
            <person name="Andersen M.R."/>
        </authorList>
    </citation>
    <scope>NUCLEOTIDE SEQUENCE [LARGE SCALE GENOMIC DNA]</scope>
    <source>
        <strain evidence="6 7">CBS 209.92</strain>
    </source>
</reference>
<feature type="region of interest" description="Disordered" evidence="4">
    <location>
        <begin position="1270"/>
        <end position="1330"/>
    </location>
</feature>
<keyword evidence="3" id="KW-0206">Cytoskeleton</keyword>
<feature type="compositionally biased region" description="Basic residues" evidence="4">
    <location>
        <begin position="1011"/>
        <end position="1020"/>
    </location>
</feature>
<comment type="subcellular location">
    <subcellularLocation>
        <location evidence="1">Cytoplasm</location>
        <location evidence="1">Cytoskeleton</location>
    </subcellularLocation>
</comment>
<feature type="compositionally biased region" description="Polar residues" evidence="4">
    <location>
        <begin position="1445"/>
        <end position="1457"/>
    </location>
</feature>
<feature type="compositionally biased region" description="Low complexity" evidence="4">
    <location>
        <begin position="1382"/>
        <end position="1396"/>
    </location>
</feature>
<feature type="compositionally biased region" description="Basic and acidic residues" evidence="4">
    <location>
        <begin position="721"/>
        <end position="730"/>
    </location>
</feature>
<dbReference type="Pfam" id="PF02187">
    <property type="entry name" value="GAS2"/>
    <property type="match status" value="1"/>
</dbReference>
<evidence type="ECO:0000256" key="4">
    <source>
        <dbReference type="SAM" id="MobiDB-lite"/>
    </source>
</evidence>
<evidence type="ECO:0000256" key="3">
    <source>
        <dbReference type="ARBA" id="ARBA00023212"/>
    </source>
</evidence>
<comment type="caution">
    <text evidence="6">The sequence shown here is derived from an EMBL/GenBank/DDBJ whole genome shotgun (WGS) entry which is preliminary data.</text>
</comment>
<proteinExistence type="predicted"/>
<feature type="compositionally biased region" description="Polar residues" evidence="4">
    <location>
        <begin position="806"/>
        <end position="818"/>
    </location>
</feature>
<feature type="region of interest" description="Disordered" evidence="4">
    <location>
        <begin position="522"/>
        <end position="553"/>
    </location>
</feature>
<keyword evidence="7" id="KW-1185">Reference proteome</keyword>
<dbReference type="SUPFAM" id="SSF143575">
    <property type="entry name" value="GAS2 domain-like"/>
    <property type="match status" value="1"/>
</dbReference>
<dbReference type="InterPro" id="IPR003108">
    <property type="entry name" value="GAR_dom"/>
</dbReference>
<feature type="domain" description="GAR" evidence="5">
    <location>
        <begin position="1192"/>
        <end position="1265"/>
    </location>
</feature>
<feature type="compositionally biased region" description="Basic and acidic residues" evidence="4">
    <location>
        <begin position="353"/>
        <end position="364"/>
    </location>
</feature>
<feature type="compositionally biased region" description="Basic and acidic residues" evidence="4">
    <location>
        <begin position="860"/>
        <end position="869"/>
    </location>
</feature>
<feature type="region of interest" description="Disordered" evidence="4">
    <location>
        <begin position="1375"/>
        <end position="1413"/>
    </location>
</feature>
<feature type="region of interest" description="Disordered" evidence="4">
    <location>
        <begin position="567"/>
        <end position="587"/>
    </location>
</feature>
<evidence type="ECO:0000313" key="6">
    <source>
        <dbReference type="EMBL" id="KAL2786822.1"/>
    </source>
</evidence>
<feature type="compositionally biased region" description="Pro residues" evidence="4">
    <location>
        <begin position="9"/>
        <end position="19"/>
    </location>
</feature>
<name>A0ABR4FV14_9EURO</name>
<feature type="compositionally biased region" description="Polar residues" evidence="4">
    <location>
        <begin position="659"/>
        <end position="680"/>
    </location>
</feature>
<feature type="region of interest" description="Disordered" evidence="4">
    <location>
        <begin position="335"/>
        <end position="403"/>
    </location>
</feature>
<gene>
    <name evidence="6" type="ORF">BJX66DRAFT_341779</name>
</gene>
<feature type="region of interest" description="Disordered" evidence="4">
    <location>
        <begin position="1173"/>
        <end position="1214"/>
    </location>
</feature>
<feature type="region of interest" description="Disordered" evidence="4">
    <location>
        <begin position="995"/>
        <end position="1078"/>
    </location>
</feature>
<accession>A0ABR4FV14</accession>
<dbReference type="Proteomes" id="UP001610563">
    <property type="component" value="Unassembled WGS sequence"/>
</dbReference>
<keyword evidence="2" id="KW-0963">Cytoplasm</keyword>
<evidence type="ECO:0000259" key="5">
    <source>
        <dbReference type="PROSITE" id="PS51460"/>
    </source>
</evidence>
<feature type="region of interest" description="Disordered" evidence="4">
    <location>
        <begin position="1"/>
        <end position="27"/>
    </location>
</feature>
<evidence type="ECO:0000256" key="2">
    <source>
        <dbReference type="ARBA" id="ARBA00022490"/>
    </source>
</evidence>
<protein>
    <recommendedName>
        <fullName evidence="5">GAR domain-containing protein</fullName>
    </recommendedName>
</protein>
<feature type="compositionally biased region" description="Polar residues" evidence="4">
    <location>
        <begin position="1179"/>
        <end position="1199"/>
    </location>
</feature>
<dbReference type="PROSITE" id="PS51460">
    <property type="entry name" value="GAR"/>
    <property type="match status" value="1"/>
</dbReference>
<feature type="compositionally biased region" description="Low complexity" evidence="4">
    <location>
        <begin position="1111"/>
        <end position="1127"/>
    </location>
</feature>
<feature type="region of interest" description="Disordered" evidence="4">
    <location>
        <begin position="1107"/>
        <end position="1137"/>
    </location>
</feature>
<feature type="compositionally biased region" description="Polar residues" evidence="4">
    <location>
        <begin position="1060"/>
        <end position="1076"/>
    </location>
</feature>
<feature type="compositionally biased region" description="Basic and acidic residues" evidence="4">
    <location>
        <begin position="1028"/>
        <end position="1044"/>
    </location>
</feature>
<dbReference type="Gene3D" id="3.30.920.20">
    <property type="entry name" value="Gas2-like domain"/>
    <property type="match status" value="1"/>
</dbReference>
<feature type="compositionally biased region" description="Low complexity" evidence="4">
    <location>
        <begin position="1286"/>
        <end position="1301"/>
    </location>
</feature>
<evidence type="ECO:0000313" key="7">
    <source>
        <dbReference type="Proteomes" id="UP001610563"/>
    </source>
</evidence>
<dbReference type="EMBL" id="JBFTWV010000109">
    <property type="protein sequence ID" value="KAL2786822.1"/>
    <property type="molecule type" value="Genomic_DNA"/>
</dbReference>
<feature type="region of interest" description="Disordered" evidence="4">
    <location>
        <begin position="800"/>
        <end position="951"/>
    </location>
</feature>
<feature type="compositionally biased region" description="Basic and acidic residues" evidence="4">
    <location>
        <begin position="335"/>
        <end position="344"/>
    </location>
</feature>
<organism evidence="6 7">
    <name type="scientific">Aspergillus keveii</name>
    <dbReference type="NCBI Taxonomy" id="714993"/>
    <lineage>
        <taxon>Eukaryota</taxon>
        <taxon>Fungi</taxon>
        <taxon>Dikarya</taxon>
        <taxon>Ascomycota</taxon>
        <taxon>Pezizomycotina</taxon>
        <taxon>Eurotiomycetes</taxon>
        <taxon>Eurotiomycetidae</taxon>
        <taxon>Eurotiales</taxon>
        <taxon>Aspergillaceae</taxon>
        <taxon>Aspergillus</taxon>
        <taxon>Aspergillus subgen. Nidulantes</taxon>
    </lineage>
</organism>
<dbReference type="InterPro" id="IPR036534">
    <property type="entry name" value="GAR_dom_sf"/>
</dbReference>
<feature type="region of interest" description="Disordered" evidence="4">
    <location>
        <begin position="625"/>
        <end position="783"/>
    </location>
</feature>
<sequence length="1475" mass="160480">MASSRLSPPRRPFQLPPTLPQKASDRLAVPKYDVSDPLLGNLSPESTLQALSNTDAVPKNEKVAHDILSKSISQASPTERALGIRAAVAAQKLGQWYREVQKWEWPKRVDAHLGKGFVPPTDAEKSGYYGSLPASVVDEHEKRIEEIRDGMESLDVEELKEHVLNAHIPGRSRPSSANSTVSVPPPLSYVQLSDFTAVITATILRALPLLSRLNNLLSTWDVRLLVLRQIPGLLQSLQFARSELNGALDLLKSSQPPTEQDVLYSITNYHAKRVILESNVLSAGRRMDRILDSLDGREDSLPEHWIDDLESTEADFAAWVMQAEKRTVENEWRRLSARSQKNDEPQVEAANPELDKNEDIKDISSDSPILLPAETPFAQPEAMDTSPEPAPQTRPAPIQIGRSHPMETIVEEIGSPIEPASVAEIGEFCTVAAETEQPESPSPLPVDTVETHEAPIPVPFMQLDAASSNADVPVDAQVVPVSAADHVMSVLEPDTTSSVVSKGHTELSEGLPRNIAPVAAVENDSSVPHHRTPSPIVESGHPEPSGDAQRGVTQTVDQISIPQSHIAPPAQEPAILPNLPKEDTSVTPQPAILSFTNPVQPESFENASSDPSDIAMVNEDFTVRQPQVTSLSEEPVTLPGVSDEETSSELTKTPVGPANMNTPQLPNSIKSENNAEQSVSAKEPEQIEEISSSVEFLPMDEPEQAASQSDAGSERVVLVRKVADSSDRASEQPSLSRKPSLREQEEAKPLSPEASLEPTVIENNDSFPAKIMPSKASGGPERLAVIDSCPQPLMTEDRIPCAALPTASTKRASTLERSSTPERCVTPPSNVVASLPNLFKPIDNGKLPAEQPQPEEPEQEDRNTPKKPLDSPIKLSKMRPGRLDLDKHDSKPRRRTSNGSDGSLSDFPSLVSSPEIPEPRTSSSNGTPLLLETPPNFPTDYQAAPVRRNDHTLREDRLIHLDAQKPSPRDVFTHNRALSLPLQRFINERIEMNYESGSSEDPAENTDHTKKAPSTRRQKSKSATTPADIRRLDHPHLATTREESSGPDSDTSSESKKALRQNSTHALRQQPPNDLTTGRLKKRLTAHPSLESIGPYKSSGVAERSSINVLPSGTQSRPSSRPSSPTKRLLRPKDQMDEKINSILTTLPGRIHLVQADQDDDAVSVASSLPFRRERFRSHSPQGTPTRSFTPTPSLTLRPTISRRRHSHAPEESSVKLYHLHRGGKSAPTKLFVRTVGENGERVMVRVGGGWADLAEYLREYAIHHGRRHVSETPRVEVEGLSSRESPSYSPPGSRVPSGSGRHVPARPRSVLSNRPASSLAVRKTRRSSNVSDFADFRTSSAGDALNVSFSPMSSAFPGRRLSVSSNISVGAMSSVSEMRHGSPSASGASPAMPLGLAGPKPRAKHATISPESEAWVEDVLGQARRSSSLRPFKLGIPPPETESEGNTPTLPKSRSISDIGKAGSSKRVALRGLR</sequence>